<gene>
    <name evidence="2" type="ORF">SEMRO_182_G079520.1</name>
</gene>
<feature type="coiled-coil region" evidence="1">
    <location>
        <begin position="193"/>
        <end position="248"/>
    </location>
</feature>
<dbReference type="OrthoDB" id="5570127at2759"/>
<reference evidence="2" key="1">
    <citation type="submission" date="2020-06" db="EMBL/GenBank/DDBJ databases">
        <authorList>
            <consortium name="Plant Systems Biology data submission"/>
        </authorList>
    </citation>
    <scope>NUCLEOTIDE SEQUENCE</scope>
    <source>
        <strain evidence="2">D6</strain>
    </source>
</reference>
<sequence>MAAWHSLVPVASQRGTRDTTGLPSVGSGVTFVIPEELSDVVQLSLMPHASQFVEPLVKTTIKLEAYLPGFNGHFVTSPYRQPLARYLTKHCQYTVGFFFQRLKAPIYSELFQHIVRLDECVALRSYLSGRQCSVMMLNLAMERPLAIIRSEKAPTTPSTALSAASSPKPGSSTVELFQLHGIQTESAPPVHPESILKQDLEVKKKKLQALQQAFSRAKESAQKDPKQYNAAKAALDNGTRDLTEAKQRFAAEFGKPGSKNESGSASSTLRPMNTESLELQHQGFSLIGTLSSNDSKYLQEHNDVVRALRWYVFCW</sequence>
<accession>A0A9N8DL38</accession>
<evidence type="ECO:0000256" key="1">
    <source>
        <dbReference type="SAM" id="Coils"/>
    </source>
</evidence>
<dbReference type="AlphaFoldDB" id="A0A9N8DL38"/>
<proteinExistence type="predicted"/>
<comment type="caution">
    <text evidence="2">The sequence shown here is derived from an EMBL/GenBank/DDBJ whole genome shotgun (WGS) entry which is preliminary data.</text>
</comment>
<keyword evidence="1" id="KW-0175">Coiled coil</keyword>
<name>A0A9N8DL38_9STRA</name>
<dbReference type="Proteomes" id="UP001153069">
    <property type="component" value="Unassembled WGS sequence"/>
</dbReference>
<dbReference type="EMBL" id="CAICTM010000181">
    <property type="protein sequence ID" value="CAB9504000.1"/>
    <property type="molecule type" value="Genomic_DNA"/>
</dbReference>
<protein>
    <submittedName>
        <fullName evidence="2">Transformation transcription domain-associated protein</fullName>
    </submittedName>
</protein>
<organism evidence="2 3">
    <name type="scientific">Seminavis robusta</name>
    <dbReference type="NCBI Taxonomy" id="568900"/>
    <lineage>
        <taxon>Eukaryota</taxon>
        <taxon>Sar</taxon>
        <taxon>Stramenopiles</taxon>
        <taxon>Ochrophyta</taxon>
        <taxon>Bacillariophyta</taxon>
        <taxon>Bacillariophyceae</taxon>
        <taxon>Bacillariophycidae</taxon>
        <taxon>Naviculales</taxon>
        <taxon>Naviculaceae</taxon>
        <taxon>Seminavis</taxon>
    </lineage>
</organism>
<dbReference type="InterPro" id="IPR046805">
    <property type="entry name" value="Tra1_ring"/>
</dbReference>
<dbReference type="Pfam" id="PF20206">
    <property type="entry name" value="Tra1_ring"/>
    <property type="match status" value="1"/>
</dbReference>
<keyword evidence="3" id="KW-1185">Reference proteome</keyword>
<evidence type="ECO:0000313" key="2">
    <source>
        <dbReference type="EMBL" id="CAB9504000.1"/>
    </source>
</evidence>
<evidence type="ECO:0000313" key="3">
    <source>
        <dbReference type="Proteomes" id="UP001153069"/>
    </source>
</evidence>